<feature type="signal peptide" evidence="2">
    <location>
        <begin position="1"/>
        <end position="18"/>
    </location>
</feature>
<keyword evidence="1 2" id="KW-0732">Signal</keyword>
<keyword evidence="5" id="KW-1185">Reference proteome</keyword>
<dbReference type="NCBIfam" id="TIGR04183">
    <property type="entry name" value="Por_Secre_tail"/>
    <property type="match status" value="1"/>
</dbReference>
<evidence type="ECO:0000313" key="5">
    <source>
        <dbReference type="Proteomes" id="UP000289857"/>
    </source>
</evidence>
<accession>A0A4Q1KDN6</accession>
<dbReference type="InterPro" id="IPR015943">
    <property type="entry name" value="WD40/YVTN_repeat-like_dom_sf"/>
</dbReference>
<dbReference type="RefSeq" id="WP_129460340.1">
    <property type="nucleotide sequence ID" value="NZ_SBKN01000001.1"/>
</dbReference>
<dbReference type="AlphaFoldDB" id="A0A4Q1KDN6"/>
<dbReference type="PANTHER" id="PTHR47199:SF2">
    <property type="entry name" value="PHOTOSYSTEM II STABILITY_ASSEMBLY FACTOR HCF136, CHLOROPLASTIC"/>
    <property type="match status" value="1"/>
</dbReference>
<gene>
    <name evidence="4" type="ORF">EQG61_02660</name>
</gene>
<dbReference type="EMBL" id="SBKN01000001">
    <property type="protein sequence ID" value="RXR24363.1"/>
    <property type="molecule type" value="Genomic_DNA"/>
</dbReference>
<dbReference type="PANTHER" id="PTHR47199">
    <property type="entry name" value="PHOTOSYSTEM II STABILITY/ASSEMBLY FACTOR HCF136, CHLOROPLASTIC"/>
    <property type="match status" value="1"/>
</dbReference>
<protein>
    <submittedName>
        <fullName evidence="4">T9SS type A sorting domain-containing protein</fullName>
    </submittedName>
</protein>
<sequence length="439" mass="46149">MKKTLLSFFIGFSALSFAQSWNPQATGFIVLSRGISDIEIVDANTVWGLAFDGSGAGENVQEFTKTTDGGLTWTPGIIDVGDSLLGINNISAINGTTAWVSAVNGTTGQGSVIYKTQDGGQSWTQQNPLGYTNASSFVNYVHFFDANNGISAGDPINGEFEIYRTTNGGATWTLVPGANIPNPTNGEYGYNNGNKAIGNTVWLVTNKGRILKSTDQGVTWSVSQAPVTDFGGTAQSARLDFSSTTNGFMLKTVGTTYTFYTTTDGGTTWSSGTPFTGTYRLLSAVPNSNIIVATGAGTTTGGSGSAFSADNGVTWTTIDSGNQRGVSAFLNATTGWCGGYNDSSTSGGIFKFGGSLANSTFASSKFKVFPNPATSQVTLSSDSSDSYTVNVMNVEGKSMFTKNFNNLENTMDISSLSPGVYFFEIKSGDRSETIKVIKN</sequence>
<feature type="chain" id="PRO_5020351435" evidence="2">
    <location>
        <begin position="19"/>
        <end position="439"/>
    </location>
</feature>
<dbReference type="Gene3D" id="2.130.10.10">
    <property type="entry name" value="YVTN repeat-like/Quinoprotein amine dehydrogenase"/>
    <property type="match status" value="2"/>
</dbReference>
<comment type="caution">
    <text evidence="4">The sequence shown here is derived from an EMBL/GenBank/DDBJ whole genome shotgun (WGS) entry which is preliminary data.</text>
</comment>
<feature type="domain" description="Secretion system C-terminal sorting" evidence="3">
    <location>
        <begin position="368"/>
        <end position="437"/>
    </location>
</feature>
<organism evidence="4 5">
    <name type="scientific">Flavobacterium stagni</name>
    <dbReference type="NCBI Taxonomy" id="2506421"/>
    <lineage>
        <taxon>Bacteria</taxon>
        <taxon>Pseudomonadati</taxon>
        <taxon>Bacteroidota</taxon>
        <taxon>Flavobacteriia</taxon>
        <taxon>Flavobacteriales</taxon>
        <taxon>Flavobacteriaceae</taxon>
        <taxon>Flavobacterium</taxon>
    </lineage>
</organism>
<dbReference type="InterPro" id="IPR026444">
    <property type="entry name" value="Secre_tail"/>
</dbReference>
<evidence type="ECO:0000256" key="2">
    <source>
        <dbReference type="SAM" id="SignalP"/>
    </source>
</evidence>
<reference evidence="5" key="1">
    <citation type="submission" date="2019-01" db="EMBL/GenBank/DDBJ databases">
        <title>Cytophagaceae bacterium strain CAR-16.</title>
        <authorList>
            <person name="Chen W.-M."/>
        </authorList>
    </citation>
    <scope>NUCLEOTIDE SEQUENCE [LARGE SCALE GENOMIC DNA]</scope>
    <source>
        <strain evidence="5">WWJ-16</strain>
    </source>
</reference>
<proteinExistence type="predicted"/>
<dbReference type="Proteomes" id="UP000289857">
    <property type="component" value="Unassembled WGS sequence"/>
</dbReference>
<dbReference type="Pfam" id="PF18962">
    <property type="entry name" value="Por_Secre_tail"/>
    <property type="match status" value="1"/>
</dbReference>
<name>A0A4Q1KDN6_9FLAO</name>
<evidence type="ECO:0000256" key="1">
    <source>
        <dbReference type="ARBA" id="ARBA00022729"/>
    </source>
</evidence>
<evidence type="ECO:0000313" key="4">
    <source>
        <dbReference type="EMBL" id="RXR24363.1"/>
    </source>
</evidence>
<dbReference type="SUPFAM" id="SSF110296">
    <property type="entry name" value="Oligoxyloglucan reducing end-specific cellobiohydrolase"/>
    <property type="match status" value="1"/>
</dbReference>
<evidence type="ECO:0000259" key="3">
    <source>
        <dbReference type="Pfam" id="PF18962"/>
    </source>
</evidence>
<dbReference type="OrthoDB" id="610388at2"/>